<organism evidence="11 12">
    <name type="scientific">Aporhodopirellula rubra</name>
    <dbReference type="NCBI Taxonomy" id="980271"/>
    <lineage>
        <taxon>Bacteria</taxon>
        <taxon>Pseudomonadati</taxon>
        <taxon>Planctomycetota</taxon>
        <taxon>Planctomycetia</taxon>
        <taxon>Pirellulales</taxon>
        <taxon>Pirellulaceae</taxon>
        <taxon>Aporhodopirellula</taxon>
    </lineage>
</organism>
<dbReference type="Gene3D" id="3.40.50.720">
    <property type="entry name" value="NAD(P)-binding Rossmann-like Domain"/>
    <property type="match status" value="1"/>
</dbReference>
<keyword evidence="12" id="KW-1185">Reference proteome</keyword>
<dbReference type="SUPFAM" id="SSF48179">
    <property type="entry name" value="6-phosphogluconate dehydrogenase C-terminal domain-like"/>
    <property type="match status" value="1"/>
</dbReference>
<evidence type="ECO:0000259" key="10">
    <source>
        <dbReference type="Pfam" id="PF08546"/>
    </source>
</evidence>
<evidence type="ECO:0000256" key="7">
    <source>
        <dbReference type="ARBA" id="ARBA00032024"/>
    </source>
</evidence>
<dbReference type="Pfam" id="PF08546">
    <property type="entry name" value="ApbA_C"/>
    <property type="match status" value="1"/>
</dbReference>
<dbReference type="GO" id="GO:0008677">
    <property type="term" value="F:2-dehydropantoate 2-reductase activity"/>
    <property type="evidence" value="ECO:0007669"/>
    <property type="project" value="UniProtKB-EC"/>
</dbReference>
<dbReference type="AlphaFoldDB" id="A0A7W5DXM8"/>
<dbReference type="SUPFAM" id="SSF51735">
    <property type="entry name" value="NAD(P)-binding Rossmann-fold domains"/>
    <property type="match status" value="1"/>
</dbReference>
<dbReference type="InterPro" id="IPR050838">
    <property type="entry name" value="Ketopantoate_reductase"/>
</dbReference>
<evidence type="ECO:0000313" key="11">
    <source>
        <dbReference type="EMBL" id="MBB3206089.1"/>
    </source>
</evidence>
<evidence type="ECO:0000256" key="6">
    <source>
        <dbReference type="ARBA" id="ARBA00023002"/>
    </source>
</evidence>
<comment type="similarity">
    <text evidence="2">Belongs to the ketopantoate reductase family.</text>
</comment>
<dbReference type="InterPro" id="IPR003710">
    <property type="entry name" value="ApbA"/>
</dbReference>
<dbReference type="EMBL" id="JACHXU010000005">
    <property type="protein sequence ID" value="MBB3206089.1"/>
    <property type="molecule type" value="Genomic_DNA"/>
</dbReference>
<gene>
    <name evidence="11" type="ORF">FHS27_001897</name>
</gene>
<feature type="domain" description="Ketopantoate reductase N-terminal" evidence="9">
    <location>
        <begin position="30"/>
        <end position="177"/>
    </location>
</feature>
<comment type="pathway">
    <text evidence="1">Cofactor biosynthesis; (R)-pantothenate biosynthesis; (R)-pantoate from 3-methyl-2-oxobutanoate: step 2/2.</text>
</comment>
<dbReference type="InterPro" id="IPR008927">
    <property type="entry name" value="6-PGluconate_DH-like_C_sf"/>
</dbReference>
<name>A0A7W5DXM8_9BACT</name>
<keyword evidence="6 11" id="KW-0560">Oxidoreductase</keyword>
<evidence type="ECO:0000256" key="1">
    <source>
        <dbReference type="ARBA" id="ARBA00004994"/>
    </source>
</evidence>
<dbReference type="InterPro" id="IPR013752">
    <property type="entry name" value="KPA_reductase"/>
</dbReference>
<reference evidence="11 12" key="1">
    <citation type="submission" date="2020-08" db="EMBL/GenBank/DDBJ databases">
        <title>Genomic Encyclopedia of Type Strains, Phase III (KMG-III): the genomes of soil and plant-associated and newly described type strains.</title>
        <authorList>
            <person name="Whitman W."/>
        </authorList>
    </citation>
    <scope>NUCLEOTIDE SEQUENCE [LARGE SCALE GENOMIC DNA]</scope>
    <source>
        <strain evidence="11 12">CECT 8075</strain>
    </source>
</reference>
<dbReference type="GO" id="GO:0005737">
    <property type="term" value="C:cytoplasm"/>
    <property type="evidence" value="ECO:0007669"/>
    <property type="project" value="TreeGrafter"/>
</dbReference>
<feature type="domain" description="Ketopantoate reductase C-terminal" evidence="10">
    <location>
        <begin position="206"/>
        <end position="352"/>
    </location>
</feature>
<dbReference type="PANTHER" id="PTHR43765:SF2">
    <property type="entry name" value="2-DEHYDROPANTOATE 2-REDUCTASE"/>
    <property type="match status" value="1"/>
</dbReference>
<evidence type="ECO:0000256" key="5">
    <source>
        <dbReference type="ARBA" id="ARBA00022857"/>
    </source>
</evidence>
<dbReference type="PANTHER" id="PTHR43765">
    <property type="entry name" value="2-DEHYDROPANTOATE 2-REDUCTASE-RELATED"/>
    <property type="match status" value="1"/>
</dbReference>
<dbReference type="Pfam" id="PF02558">
    <property type="entry name" value="ApbA"/>
    <property type="match status" value="1"/>
</dbReference>
<keyword evidence="5" id="KW-0521">NADP</keyword>
<dbReference type="GO" id="GO:0050661">
    <property type="term" value="F:NADP binding"/>
    <property type="evidence" value="ECO:0007669"/>
    <property type="project" value="TreeGrafter"/>
</dbReference>
<dbReference type="EC" id="1.1.1.169" evidence="3"/>
<comment type="catalytic activity">
    <reaction evidence="8">
        <text>(R)-pantoate + NADP(+) = 2-dehydropantoate + NADPH + H(+)</text>
        <dbReference type="Rhea" id="RHEA:16233"/>
        <dbReference type="ChEBI" id="CHEBI:11561"/>
        <dbReference type="ChEBI" id="CHEBI:15378"/>
        <dbReference type="ChEBI" id="CHEBI:15980"/>
        <dbReference type="ChEBI" id="CHEBI:57783"/>
        <dbReference type="ChEBI" id="CHEBI:58349"/>
        <dbReference type="EC" id="1.1.1.169"/>
    </reaction>
</comment>
<protein>
    <recommendedName>
        <fullName evidence="4">2-dehydropantoate 2-reductase</fullName>
        <ecNumber evidence="3">1.1.1.169</ecNumber>
    </recommendedName>
    <alternativeName>
        <fullName evidence="7">Ketopantoate reductase</fullName>
    </alternativeName>
</protein>
<dbReference type="InterPro" id="IPR036291">
    <property type="entry name" value="NAD(P)-bd_dom_sf"/>
</dbReference>
<dbReference type="GO" id="GO:0015940">
    <property type="term" value="P:pantothenate biosynthetic process"/>
    <property type="evidence" value="ECO:0007669"/>
    <property type="project" value="InterPro"/>
</dbReference>
<dbReference type="Proteomes" id="UP000536179">
    <property type="component" value="Unassembled WGS sequence"/>
</dbReference>
<evidence type="ECO:0000256" key="8">
    <source>
        <dbReference type="ARBA" id="ARBA00048793"/>
    </source>
</evidence>
<dbReference type="NCBIfam" id="TIGR00745">
    <property type="entry name" value="apbA_panE"/>
    <property type="match status" value="1"/>
</dbReference>
<dbReference type="InterPro" id="IPR013332">
    <property type="entry name" value="KPR_N"/>
</dbReference>
<dbReference type="Gene3D" id="1.10.1040.10">
    <property type="entry name" value="N-(1-d-carboxylethyl)-l-norvaline Dehydrogenase, domain 2"/>
    <property type="match status" value="1"/>
</dbReference>
<dbReference type="InterPro" id="IPR013328">
    <property type="entry name" value="6PGD_dom2"/>
</dbReference>
<evidence type="ECO:0000256" key="3">
    <source>
        <dbReference type="ARBA" id="ARBA00013014"/>
    </source>
</evidence>
<sequence>MTATSTASTLSTVPSANAKSAANDTAVKKISVIGAGAIGAMFGGLIKRNNPDIDVVMIARGDHLETMQERGYVELRGDWGNVNAQVTASSEPSAIEGSDLVLFTVKTQDTATTAQRFAESIGDATVVSLQNGINQHILSQTIRKDRLLVGMTATNMAIVAPGVIECARRGVSVIGPASKDVTPEVVENARRLLDSSGLPVEASEQILGVQYNKLLFNTMGYASVLSATDFLSGGIFNRNWRNSVALPILQEGFRVLSAAGIPLQKASGGSDVLRFHRLMRILNVPGLDSLVRLVAQGPLHPPRLVFSVYQDLMRDRPTEIDYVNGEIARLASESGVPAPYNSEVVRMVHKMEKSKEKHFMSREEIAQHFRSLGAK</sequence>
<proteinExistence type="inferred from homology"/>
<evidence type="ECO:0000259" key="9">
    <source>
        <dbReference type="Pfam" id="PF02558"/>
    </source>
</evidence>
<dbReference type="RefSeq" id="WP_184304307.1">
    <property type="nucleotide sequence ID" value="NZ_JACHXU010000005.1"/>
</dbReference>
<evidence type="ECO:0000256" key="4">
    <source>
        <dbReference type="ARBA" id="ARBA00019465"/>
    </source>
</evidence>
<comment type="caution">
    <text evidence="11">The sequence shown here is derived from an EMBL/GenBank/DDBJ whole genome shotgun (WGS) entry which is preliminary data.</text>
</comment>
<accession>A0A7W5DXM8</accession>
<evidence type="ECO:0000313" key="12">
    <source>
        <dbReference type="Proteomes" id="UP000536179"/>
    </source>
</evidence>
<evidence type="ECO:0000256" key="2">
    <source>
        <dbReference type="ARBA" id="ARBA00007870"/>
    </source>
</evidence>